<sequence>MRVLLHTLGLAHSQCFQCLRDVDNIQKGIEFNSLALAMTPDDHPDFPHYLSILAVSLGDRFEHLGELNDIDKAIEYSTRAVASTHQDDPALSDRLFKLGLSFSCRFGRLGELNDLDKAVEYQSQWLAIAPTGCPYLPDALGELGNAHRNRFQLLGKLDDLEKAIEYQCQELALIPNSHPQLLNRLANLATSHNLRFQRLGGLDDLDKSVEYKSRALALTPDGHPDLQIHLTNLALAYKERFRHLENPNDLQKSIEYEARALTATNDNHPDSSRWHFSQAFSYLRYYKHSNDPIHLQKALHFFRKASMSSTEAPRVSFKHAREWAAIASIFNTLDPIEAYQTTIDLLPEFIWLGATTAQRYEDLQMAEALAVDAAYAAITSSNFPLALEWLEHARCIVWSQSIMLRSPMDKLKACHPSLAARLKAVANELHNTSLNSGDMQAASSNSMTPEEVRQRHHQLAKEYNELLNQTRTLSGFEDFLQPVRTNRLTHAARNGPVVVINCHQDGCDVLLIRPQQADVTHIPLPNFNRNKARAARSELKMSMESLRLRERGAYRRPMAVAGEKCEFESVLAVLWYDVVKPVLDHLGYTHHAQRDNLPHITWCPTGALTFLPLHAAGDYDQPHSRVFDFAISSYIPTLTAILESAPCLLSRDYRVLSVGQAATPGHAPLPGTVLELDYVKIHMQGKFGYTQLIEKQATTATVLDEMERHDWVHIACHAHQNISDAKKSGFFLHDGVLDLDAINRRSFKGKGLAFLSACQTAMGDDTLPDEAVHLASGMLMAGYSSVIATMWSVGDDDAPYVADKVYGRLMAEGGLIGNGEAGKALHHAVAGLRERVGEKEFGRWVPFIHIGS</sequence>
<protein>
    <recommendedName>
        <fullName evidence="1">CHAT domain-containing protein</fullName>
    </recommendedName>
</protein>
<dbReference type="EMBL" id="CAJNJQ010000376">
    <property type="protein sequence ID" value="CAE7074080.1"/>
    <property type="molecule type" value="Genomic_DNA"/>
</dbReference>
<evidence type="ECO:0000259" key="1">
    <source>
        <dbReference type="Pfam" id="PF12770"/>
    </source>
</evidence>
<evidence type="ECO:0000313" key="3">
    <source>
        <dbReference type="Proteomes" id="UP000663827"/>
    </source>
</evidence>
<comment type="caution">
    <text evidence="2">The sequence shown here is derived from an EMBL/GenBank/DDBJ whole genome shotgun (WGS) entry which is preliminary data.</text>
</comment>
<evidence type="ECO:0000313" key="2">
    <source>
        <dbReference type="EMBL" id="CAE7074080.1"/>
    </source>
</evidence>
<proteinExistence type="predicted"/>
<dbReference type="Proteomes" id="UP000663827">
    <property type="component" value="Unassembled WGS sequence"/>
</dbReference>
<dbReference type="SUPFAM" id="SSF81901">
    <property type="entry name" value="HCP-like"/>
    <property type="match status" value="1"/>
</dbReference>
<dbReference type="InterPro" id="IPR011990">
    <property type="entry name" value="TPR-like_helical_dom_sf"/>
</dbReference>
<name>A0A8H3HX44_9AGAM</name>
<dbReference type="AlphaFoldDB" id="A0A8H3HX44"/>
<dbReference type="InterPro" id="IPR024983">
    <property type="entry name" value="CHAT_dom"/>
</dbReference>
<dbReference type="Gene3D" id="1.25.40.10">
    <property type="entry name" value="Tetratricopeptide repeat domain"/>
    <property type="match status" value="2"/>
</dbReference>
<accession>A0A8H3HX44</accession>
<dbReference type="Pfam" id="PF12770">
    <property type="entry name" value="CHAT"/>
    <property type="match status" value="1"/>
</dbReference>
<organism evidence="2 3">
    <name type="scientific">Rhizoctonia solani</name>
    <dbReference type="NCBI Taxonomy" id="456999"/>
    <lineage>
        <taxon>Eukaryota</taxon>
        <taxon>Fungi</taxon>
        <taxon>Dikarya</taxon>
        <taxon>Basidiomycota</taxon>
        <taxon>Agaricomycotina</taxon>
        <taxon>Agaricomycetes</taxon>
        <taxon>Cantharellales</taxon>
        <taxon>Ceratobasidiaceae</taxon>
        <taxon>Rhizoctonia</taxon>
    </lineage>
</organism>
<gene>
    <name evidence="2" type="ORF">RDB_LOCUS18263</name>
</gene>
<reference evidence="2" key="1">
    <citation type="submission" date="2021-01" db="EMBL/GenBank/DDBJ databases">
        <authorList>
            <person name="Kaushik A."/>
        </authorList>
    </citation>
    <scope>NUCLEOTIDE SEQUENCE</scope>
    <source>
        <strain evidence="2">AG5</strain>
    </source>
</reference>
<feature type="domain" description="CHAT" evidence="1">
    <location>
        <begin position="571"/>
        <end position="852"/>
    </location>
</feature>